<sequence length="160" mass="17506">MNWLGRSSSMVANRCTAQDTFTHDLAVEVYMRESPLMRFVRGKNNINVQLVVRIARTWDGGCGVPGVSDQFKPFLKSIVPSGITLAEIAGELKRASPGLVTAATSNKTLLNVVLARVSSQSPVEVDHGQNNYGLHSFPHTRDNGLSVCEYDSELPPLYSE</sequence>
<organism evidence="1 2">
    <name type="scientific">Kickxella alabastrina</name>
    <dbReference type="NCBI Taxonomy" id="61397"/>
    <lineage>
        <taxon>Eukaryota</taxon>
        <taxon>Fungi</taxon>
        <taxon>Fungi incertae sedis</taxon>
        <taxon>Zoopagomycota</taxon>
        <taxon>Kickxellomycotina</taxon>
        <taxon>Kickxellomycetes</taxon>
        <taxon>Kickxellales</taxon>
        <taxon>Kickxellaceae</taxon>
        <taxon>Kickxella</taxon>
    </lineage>
</organism>
<keyword evidence="2" id="KW-1185">Reference proteome</keyword>
<proteinExistence type="predicted"/>
<dbReference type="EMBL" id="JANBPG010001000">
    <property type="protein sequence ID" value="KAJ1892412.1"/>
    <property type="molecule type" value="Genomic_DNA"/>
</dbReference>
<comment type="caution">
    <text evidence="1">The sequence shown here is derived from an EMBL/GenBank/DDBJ whole genome shotgun (WGS) entry which is preliminary data.</text>
</comment>
<name>A0ACC1IDD0_9FUNG</name>
<protein>
    <submittedName>
        <fullName evidence="1">Uncharacterized protein</fullName>
    </submittedName>
</protein>
<evidence type="ECO:0000313" key="2">
    <source>
        <dbReference type="Proteomes" id="UP001150581"/>
    </source>
</evidence>
<dbReference type="Proteomes" id="UP001150581">
    <property type="component" value="Unassembled WGS sequence"/>
</dbReference>
<reference evidence="1" key="1">
    <citation type="submission" date="2022-07" db="EMBL/GenBank/DDBJ databases">
        <title>Phylogenomic reconstructions and comparative analyses of Kickxellomycotina fungi.</title>
        <authorList>
            <person name="Reynolds N.K."/>
            <person name="Stajich J.E."/>
            <person name="Barry K."/>
            <person name="Grigoriev I.V."/>
            <person name="Crous P."/>
            <person name="Smith M.E."/>
        </authorList>
    </citation>
    <scope>NUCLEOTIDE SEQUENCE</scope>
    <source>
        <strain evidence="1">Benny 63K</strain>
    </source>
</reference>
<gene>
    <name evidence="1" type="ORF">LPJ66_006357</name>
</gene>
<accession>A0ACC1IDD0</accession>
<evidence type="ECO:0000313" key="1">
    <source>
        <dbReference type="EMBL" id="KAJ1892412.1"/>
    </source>
</evidence>